<protein>
    <recommendedName>
        <fullName evidence="1">diguanylate cyclase</fullName>
        <ecNumber evidence="1">2.7.7.65</ecNumber>
    </recommendedName>
</protein>
<evidence type="ECO:0000313" key="5">
    <source>
        <dbReference type="Proteomes" id="UP001529491"/>
    </source>
</evidence>
<dbReference type="EMBL" id="CP136522">
    <property type="protein sequence ID" value="WOT06159.1"/>
    <property type="molecule type" value="Genomic_DNA"/>
</dbReference>
<sequence length="405" mass="45778">MFPINDSLKNHKIDTLNVKTHLALLGVPLLLLVLCWALFFNADTYPNSIATLALISIIYVFGYCLTYYVHQGRITRLWEHLQQVRYINATTFELINMSSQYQEESDFLDALLKKAVSCIDGAEMGSIIKVEPDTGNLYFEAGVGVDLAKLQQLDLNLKQSFEYRLTNGLCNKVVVIDDMQTLNSGSSLTQKAQQLLLEAPSSPVRSTLSSPIHIDGKLYVMLNLDSSTAKAFSHYDRNLVSILTHEAANAIALYQKNHKIQTLANFDRLTGLYNRQRFEVLVDEWRFRSHSDSFLILIDMDNLKQINDHHGHQAGDAALQQLGQALKVLWHEQHLVARFGGDEFIALCHGSLTQIENDLGTIQDTLRQQGNISFSYGIEHFNGQWNKTLKAADDAMYCQKRAKKP</sequence>
<dbReference type="SUPFAM" id="SSF55073">
    <property type="entry name" value="Nucleotide cyclase"/>
    <property type="match status" value="1"/>
</dbReference>
<keyword evidence="5" id="KW-1185">Reference proteome</keyword>
<dbReference type="Proteomes" id="UP001529491">
    <property type="component" value="Chromosome"/>
</dbReference>
<feature type="domain" description="GGDEF" evidence="3">
    <location>
        <begin position="291"/>
        <end position="405"/>
    </location>
</feature>
<keyword evidence="4" id="KW-0548">Nucleotidyltransferase</keyword>
<dbReference type="InterPro" id="IPR003018">
    <property type="entry name" value="GAF"/>
</dbReference>
<dbReference type="GO" id="GO:0052621">
    <property type="term" value="F:diguanylate cyclase activity"/>
    <property type="evidence" value="ECO:0007669"/>
    <property type="project" value="UniProtKB-EC"/>
</dbReference>
<dbReference type="PANTHER" id="PTHR45138">
    <property type="entry name" value="REGULATORY COMPONENTS OF SENSORY TRANSDUCTION SYSTEM"/>
    <property type="match status" value="1"/>
</dbReference>
<dbReference type="InterPro" id="IPR029016">
    <property type="entry name" value="GAF-like_dom_sf"/>
</dbReference>
<dbReference type="InterPro" id="IPR000160">
    <property type="entry name" value="GGDEF_dom"/>
</dbReference>
<evidence type="ECO:0000313" key="4">
    <source>
        <dbReference type="EMBL" id="WOT06159.1"/>
    </source>
</evidence>
<dbReference type="InterPro" id="IPR029787">
    <property type="entry name" value="Nucleotide_cyclase"/>
</dbReference>
<name>A0ABZ0K2E4_9GAMM</name>
<dbReference type="Pfam" id="PF00990">
    <property type="entry name" value="GGDEF"/>
    <property type="match status" value="1"/>
</dbReference>
<evidence type="ECO:0000256" key="1">
    <source>
        <dbReference type="ARBA" id="ARBA00012528"/>
    </source>
</evidence>
<keyword evidence="2" id="KW-1133">Transmembrane helix</keyword>
<dbReference type="NCBIfam" id="TIGR00254">
    <property type="entry name" value="GGDEF"/>
    <property type="match status" value="1"/>
</dbReference>
<proteinExistence type="predicted"/>
<keyword evidence="4" id="KW-0808">Transferase</keyword>
<dbReference type="EC" id="2.7.7.65" evidence="1"/>
<organism evidence="4 5">
    <name type="scientific">Shewanella youngdeokensis</name>
    <dbReference type="NCBI Taxonomy" id="2999068"/>
    <lineage>
        <taxon>Bacteria</taxon>
        <taxon>Pseudomonadati</taxon>
        <taxon>Pseudomonadota</taxon>
        <taxon>Gammaproteobacteria</taxon>
        <taxon>Alteromonadales</taxon>
        <taxon>Shewanellaceae</taxon>
        <taxon>Shewanella</taxon>
    </lineage>
</organism>
<dbReference type="Gene3D" id="3.30.450.40">
    <property type="match status" value="1"/>
</dbReference>
<gene>
    <name evidence="4" type="ORF">RGE70_04965</name>
</gene>
<feature type="transmembrane region" description="Helical" evidence="2">
    <location>
        <begin position="21"/>
        <end position="42"/>
    </location>
</feature>
<feature type="transmembrane region" description="Helical" evidence="2">
    <location>
        <begin position="48"/>
        <end position="69"/>
    </location>
</feature>
<dbReference type="InterPro" id="IPR050469">
    <property type="entry name" value="Diguanylate_Cyclase"/>
</dbReference>
<dbReference type="InterPro" id="IPR043128">
    <property type="entry name" value="Rev_trsase/Diguanyl_cyclase"/>
</dbReference>
<dbReference type="Pfam" id="PF13185">
    <property type="entry name" value="GAF_2"/>
    <property type="match status" value="1"/>
</dbReference>
<reference evidence="4 5" key="1">
    <citation type="submission" date="2023-10" db="EMBL/GenBank/DDBJ databases">
        <title>Complete genome sequence of Shewanella sp. DAU334.</title>
        <authorList>
            <person name="Lee Y.-S."/>
            <person name="Jeong H.-R."/>
            <person name="Hwang E.-J."/>
            <person name="Choi Y.-L."/>
            <person name="Kim G.-D."/>
        </authorList>
    </citation>
    <scope>NUCLEOTIDE SEQUENCE [LARGE SCALE GENOMIC DNA]</scope>
    <source>
        <strain evidence="4 5">DAU334</strain>
    </source>
</reference>
<dbReference type="PANTHER" id="PTHR45138:SF23">
    <property type="entry name" value="SIGNALING PROTEIN"/>
    <property type="match status" value="1"/>
</dbReference>
<dbReference type="SMART" id="SM00267">
    <property type="entry name" value="GGDEF"/>
    <property type="match status" value="1"/>
</dbReference>
<accession>A0ABZ0K2E4</accession>
<dbReference type="PROSITE" id="PS50887">
    <property type="entry name" value="GGDEF"/>
    <property type="match status" value="1"/>
</dbReference>
<evidence type="ECO:0000256" key="2">
    <source>
        <dbReference type="SAM" id="Phobius"/>
    </source>
</evidence>
<evidence type="ECO:0000259" key="3">
    <source>
        <dbReference type="PROSITE" id="PS50887"/>
    </source>
</evidence>
<keyword evidence="2" id="KW-0472">Membrane</keyword>
<dbReference type="Gene3D" id="3.30.70.270">
    <property type="match status" value="1"/>
</dbReference>
<dbReference type="SUPFAM" id="SSF55781">
    <property type="entry name" value="GAF domain-like"/>
    <property type="match status" value="1"/>
</dbReference>
<keyword evidence="2" id="KW-0812">Transmembrane</keyword>
<dbReference type="RefSeq" id="WP_310470427.1">
    <property type="nucleotide sequence ID" value="NZ_CP136522.1"/>
</dbReference>
<dbReference type="CDD" id="cd01949">
    <property type="entry name" value="GGDEF"/>
    <property type="match status" value="1"/>
</dbReference>